<dbReference type="AlphaFoldDB" id="A0A2S2C639"/>
<evidence type="ECO:0000313" key="1">
    <source>
        <dbReference type="EMBL" id="AWK76340.1"/>
    </source>
</evidence>
<dbReference type="EMBL" id="CP021355">
    <property type="protein sequence ID" value="AWK76340.1"/>
    <property type="molecule type" value="Genomic_DNA"/>
</dbReference>
<dbReference type="Gene3D" id="3.30.530.20">
    <property type="match status" value="1"/>
</dbReference>
<dbReference type="Pfam" id="PF10604">
    <property type="entry name" value="Polyketide_cyc2"/>
    <property type="match status" value="1"/>
</dbReference>
<dbReference type="KEGG" id="roz:CBI38_33400"/>
<name>A0A2S2C639_9NOCA</name>
<dbReference type="InterPro" id="IPR023393">
    <property type="entry name" value="START-like_dom_sf"/>
</dbReference>
<organism evidence="1 2">
    <name type="scientific">Rhodococcus oxybenzonivorans</name>
    <dbReference type="NCBI Taxonomy" id="1990687"/>
    <lineage>
        <taxon>Bacteria</taxon>
        <taxon>Bacillati</taxon>
        <taxon>Actinomycetota</taxon>
        <taxon>Actinomycetes</taxon>
        <taxon>Mycobacteriales</taxon>
        <taxon>Nocardiaceae</taxon>
        <taxon>Rhodococcus</taxon>
    </lineage>
</organism>
<dbReference type="RefSeq" id="WP_109335798.1">
    <property type="nucleotide sequence ID" value="NZ_CP021355.1"/>
</dbReference>
<dbReference type="OrthoDB" id="6024794at2"/>
<dbReference type="InterPro" id="IPR019587">
    <property type="entry name" value="Polyketide_cyclase/dehydratase"/>
</dbReference>
<evidence type="ECO:0000313" key="2">
    <source>
        <dbReference type="Proteomes" id="UP000245711"/>
    </source>
</evidence>
<keyword evidence="2" id="KW-1185">Reference proteome</keyword>
<protein>
    <submittedName>
        <fullName evidence="1">Uncharacterized protein</fullName>
    </submittedName>
</protein>
<dbReference type="Proteomes" id="UP000245711">
    <property type="component" value="Plasmid pRB98"/>
</dbReference>
<geneLocation type="plasmid" evidence="2">
    <name>prb98</name>
</geneLocation>
<reference evidence="1 2" key="1">
    <citation type="submission" date="2017-05" db="EMBL/GenBank/DDBJ databases">
        <title>Isolation of Rhodococcus sp. S2-17 biodegrading of BP-3.</title>
        <authorList>
            <person name="Lee Y."/>
            <person name="Kim K.H."/>
            <person name="Chun B.H."/>
            <person name="Jung H.S."/>
            <person name="Jeon C.O."/>
        </authorList>
    </citation>
    <scope>NUCLEOTIDE SEQUENCE [LARGE SCALE GENOMIC DNA]</scope>
    <source>
        <strain evidence="1 2">S2-17</strain>
        <plasmid evidence="2">prb98</plasmid>
    </source>
</reference>
<gene>
    <name evidence="1" type="ORF">CBI38_33400</name>
</gene>
<dbReference type="PANTHER" id="PTHR39332:SF7">
    <property type="entry name" value="SRPBCC FAMILY PROTEIN"/>
    <property type="match status" value="1"/>
</dbReference>
<accession>A0A2S2C639</accession>
<dbReference type="CDD" id="cd07821">
    <property type="entry name" value="PYR_PYL_RCAR_like"/>
    <property type="match status" value="1"/>
</dbReference>
<dbReference type="SUPFAM" id="SSF55961">
    <property type="entry name" value="Bet v1-like"/>
    <property type="match status" value="1"/>
</dbReference>
<sequence>MQITESRVITAEPDRVWKIGGDTANVADWVPAIEKSTQRGDLRHATFADGGGEAIERIVEHDDQQRRYAYDYVSGPLPLRSYRSTFAVNDHPDGAQVIWDAEFATASAEDDAALAQAIAGIYRAALDELAKHVAATQK</sequence>
<keyword evidence="1" id="KW-0614">Plasmid</keyword>
<dbReference type="PANTHER" id="PTHR39332">
    <property type="entry name" value="BLL4707 PROTEIN"/>
    <property type="match status" value="1"/>
</dbReference>
<proteinExistence type="predicted"/>